<dbReference type="InterPro" id="IPR003439">
    <property type="entry name" value="ABC_transporter-like_ATP-bd"/>
</dbReference>
<dbReference type="RefSeq" id="WP_185083514.1">
    <property type="nucleotide sequence ID" value="NZ_JACHJB010000001.1"/>
</dbReference>
<feature type="domain" description="ABC transporter" evidence="5">
    <location>
        <begin position="5"/>
        <end position="230"/>
    </location>
</feature>
<keyword evidence="3" id="KW-0547">Nucleotide-binding</keyword>
<keyword evidence="4 6" id="KW-0067">ATP-binding</keyword>
<dbReference type="InterPro" id="IPR003593">
    <property type="entry name" value="AAA+_ATPase"/>
</dbReference>
<keyword evidence="2" id="KW-0813">Transport</keyword>
<proteinExistence type="inferred from homology"/>
<dbReference type="PANTHER" id="PTHR43335">
    <property type="entry name" value="ABC TRANSPORTER, ATP-BINDING PROTEIN"/>
    <property type="match status" value="1"/>
</dbReference>
<comment type="similarity">
    <text evidence="1">Belongs to the ABC transporter superfamily.</text>
</comment>
<protein>
    <submittedName>
        <fullName evidence="6">ABC-2 type transport system ATP-binding protein</fullName>
    </submittedName>
</protein>
<dbReference type="GO" id="GO:0016887">
    <property type="term" value="F:ATP hydrolysis activity"/>
    <property type="evidence" value="ECO:0007669"/>
    <property type="project" value="InterPro"/>
</dbReference>
<organism evidence="6 7">
    <name type="scientific">Nonomuraea muscovyensis</name>
    <dbReference type="NCBI Taxonomy" id="1124761"/>
    <lineage>
        <taxon>Bacteria</taxon>
        <taxon>Bacillati</taxon>
        <taxon>Actinomycetota</taxon>
        <taxon>Actinomycetes</taxon>
        <taxon>Streptosporangiales</taxon>
        <taxon>Streptosporangiaceae</taxon>
        <taxon>Nonomuraea</taxon>
    </lineage>
</organism>
<reference evidence="6 7" key="1">
    <citation type="submission" date="2020-08" db="EMBL/GenBank/DDBJ databases">
        <title>Sequencing the genomes of 1000 actinobacteria strains.</title>
        <authorList>
            <person name="Klenk H.-P."/>
        </authorList>
    </citation>
    <scope>NUCLEOTIDE SEQUENCE [LARGE SCALE GENOMIC DNA]</scope>
    <source>
        <strain evidence="6 7">DSM 45913</strain>
    </source>
</reference>
<evidence type="ECO:0000256" key="3">
    <source>
        <dbReference type="ARBA" id="ARBA00022741"/>
    </source>
</evidence>
<keyword evidence="7" id="KW-1185">Reference proteome</keyword>
<evidence type="ECO:0000313" key="6">
    <source>
        <dbReference type="EMBL" id="MBB6345593.1"/>
    </source>
</evidence>
<evidence type="ECO:0000256" key="4">
    <source>
        <dbReference type="ARBA" id="ARBA00022840"/>
    </source>
</evidence>
<dbReference type="InterPro" id="IPR027417">
    <property type="entry name" value="P-loop_NTPase"/>
</dbReference>
<evidence type="ECO:0000256" key="2">
    <source>
        <dbReference type="ARBA" id="ARBA00022448"/>
    </source>
</evidence>
<dbReference type="EMBL" id="JACHJB010000001">
    <property type="protein sequence ID" value="MBB6345593.1"/>
    <property type="molecule type" value="Genomic_DNA"/>
</dbReference>
<gene>
    <name evidence="6" type="ORF">FHU36_002102</name>
</gene>
<dbReference type="SUPFAM" id="SSF52540">
    <property type="entry name" value="P-loop containing nucleoside triphosphate hydrolases"/>
    <property type="match status" value="1"/>
</dbReference>
<dbReference type="Pfam" id="PF00005">
    <property type="entry name" value="ABC_tran"/>
    <property type="match status" value="1"/>
</dbReference>
<accession>A0A7X0BZR9</accession>
<dbReference type="PROSITE" id="PS50893">
    <property type="entry name" value="ABC_TRANSPORTER_2"/>
    <property type="match status" value="1"/>
</dbReference>
<dbReference type="GO" id="GO:0005524">
    <property type="term" value="F:ATP binding"/>
    <property type="evidence" value="ECO:0007669"/>
    <property type="project" value="UniProtKB-KW"/>
</dbReference>
<name>A0A7X0BZR9_9ACTN</name>
<dbReference type="PANTHER" id="PTHR43335:SF4">
    <property type="entry name" value="ABC TRANSPORTER, ATP-BINDING PROTEIN"/>
    <property type="match status" value="1"/>
</dbReference>
<evidence type="ECO:0000256" key="1">
    <source>
        <dbReference type="ARBA" id="ARBA00005417"/>
    </source>
</evidence>
<sequence>MTLPIEVRGLTKTFGDVAAVTDLSFDVAPGAVTGFLGPNGAGKTTTMRMMLGLVTPTSGTATFGGARYTDLRRPTSTVGAVLDSAGFHPGHTALDHLRVYARMGRHGEARVRHVAELTGVTAFAGRGTRALSTGMRQRLNLATALLGDPRALLLDEPGNGLDPEGIAWLRRFLRGLAAEGRTILVSSHVLAEIEQLADRVVVISGGRLAATAAVGELSGAPAVHVRSPQAGPLAAALPGARVERLAPDALRIHGLTLPEVAAAAAAASVPLHGITLERPTLEQMFLHLTGGSR</sequence>
<dbReference type="Gene3D" id="3.40.50.300">
    <property type="entry name" value="P-loop containing nucleotide triphosphate hydrolases"/>
    <property type="match status" value="1"/>
</dbReference>
<dbReference type="AlphaFoldDB" id="A0A7X0BZR9"/>
<dbReference type="Proteomes" id="UP000583800">
    <property type="component" value="Unassembled WGS sequence"/>
</dbReference>
<evidence type="ECO:0000259" key="5">
    <source>
        <dbReference type="PROSITE" id="PS50893"/>
    </source>
</evidence>
<comment type="caution">
    <text evidence="6">The sequence shown here is derived from an EMBL/GenBank/DDBJ whole genome shotgun (WGS) entry which is preliminary data.</text>
</comment>
<dbReference type="SMART" id="SM00382">
    <property type="entry name" value="AAA"/>
    <property type="match status" value="1"/>
</dbReference>
<evidence type="ECO:0000313" key="7">
    <source>
        <dbReference type="Proteomes" id="UP000583800"/>
    </source>
</evidence>